<dbReference type="Proteomes" id="UP001152799">
    <property type="component" value="Chromosome 3"/>
</dbReference>
<evidence type="ECO:0000313" key="2">
    <source>
        <dbReference type="Proteomes" id="UP001152799"/>
    </source>
</evidence>
<reference evidence="1" key="1">
    <citation type="submission" date="2022-01" db="EMBL/GenBank/DDBJ databases">
        <authorList>
            <person name="King R."/>
        </authorList>
    </citation>
    <scope>NUCLEOTIDE SEQUENCE</scope>
</reference>
<protein>
    <submittedName>
        <fullName evidence="1">Uncharacterized protein</fullName>
    </submittedName>
</protein>
<dbReference type="AlphaFoldDB" id="A0A9N9QI12"/>
<keyword evidence="2" id="KW-1185">Reference proteome</keyword>
<proteinExistence type="predicted"/>
<sequence length="256" mass="29410">MEDLKENGPTAKLYVQYFQMVSILFQFIHAEKCGDWKLHLECVQKMIPAGHFNYAKCSHLYLQDRHEISAKFNTHNYHLYTNMGYFTIRRSNKFYSGIWSDMTIEQTYMRNIHLRGGLTHGRGVSPATATTARWITSIPLQIVLDEQLENFCNFKMDGTSHQHKDAGNSRIQKDEKDVKVLLEWLENHPPFLQLDNLVSLSTGVIATTEINCYKAQENGIALIPVVMKGTVDQIKLKKKNMKVLPLKSVFSKISLG</sequence>
<name>A0A9N9QI12_9CUCU</name>
<organism evidence="1 2">
    <name type="scientific">Ceutorhynchus assimilis</name>
    <name type="common">cabbage seed weevil</name>
    <dbReference type="NCBI Taxonomy" id="467358"/>
    <lineage>
        <taxon>Eukaryota</taxon>
        <taxon>Metazoa</taxon>
        <taxon>Ecdysozoa</taxon>
        <taxon>Arthropoda</taxon>
        <taxon>Hexapoda</taxon>
        <taxon>Insecta</taxon>
        <taxon>Pterygota</taxon>
        <taxon>Neoptera</taxon>
        <taxon>Endopterygota</taxon>
        <taxon>Coleoptera</taxon>
        <taxon>Polyphaga</taxon>
        <taxon>Cucujiformia</taxon>
        <taxon>Curculionidae</taxon>
        <taxon>Ceutorhynchinae</taxon>
        <taxon>Ceutorhynchus</taxon>
    </lineage>
</organism>
<evidence type="ECO:0000313" key="1">
    <source>
        <dbReference type="EMBL" id="CAG9765935.1"/>
    </source>
</evidence>
<accession>A0A9N9QI12</accession>
<dbReference type="OrthoDB" id="6723241at2759"/>
<gene>
    <name evidence="1" type="ORF">CEUTPL_LOCUS6530</name>
</gene>
<dbReference type="EMBL" id="OU892279">
    <property type="protein sequence ID" value="CAG9765935.1"/>
    <property type="molecule type" value="Genomic_DNA"/>
</dbReference>
<dbReference type="PANTHER" id="PTHR47018">
    <property type="entry name" value="CXC DOMAIN-CONTAINING PROTEIN-RELATED"/>
    <property type="match status" value="1"/>
</dbReference>
<dbReference type="PANTHER" id="PTHR47018:SF1">
    <property type="entry name" value="TESMIN_TSO1-LIKE CXC DOMAIN-CONTAINING PROTEIN"/>
    <property type="match status" value="1"/>
</dbReference>